<comment type="caution">
    <text evidence="1">The sequence shown here is derived from an EMBL/GenBank/DDBJ whole genome shotgun (WGS) entry which is preliminary data.</text>
</comment>
<accession>A0A2V3ILD9</accession>
<dbReference type="Proteomes" id="UP000247409">
    <property type="component" value="Unassembled WGS sequence"/>
</dbReference>
<evidence type="ECO:0000313" key="1">
    <source>
        <dbReference type="EMBL" id="PXF42857.1"/>
    </source>
</evidence>
<evidence type="ECO:0000313" key="2">
    <source>
        <dbReference type="Proteomes" id="UP000247409"/>
    </source>
</evidence>
<name>A0A2V3ILD9_9FLOR</name>
<dbReference type="EMBL" id="NBIV01000147">
    <property type="protein sequence ID" value="PXF42857.1"/>
    <property type="molecule type" value="Genomic_DNA"/>
</dbReference>
<sequence length="80" mass="9270">MDDGMERRAADMAASVSKFEQNFSDAQLKTAEIMQRNVDLVERKLDWEMTKEMFGPHSTATDEELADLETLAQRHLLRRL</sequence>
<dbReference type="AlphaFoldDB" id="A0A2V3ILD9"/>
<protein>
    <submittedName>
        <fullName evidence="1">Uncharacterized protein</fullName>
    </submittedName>
</protein>
<gene>
    <name evidence="1" type="ORF">BWQ96_07401</name>
</gene>
<organism evidence="1 2">
    <name type="scientific">Gracilariopsis chorda</name>
    <dbReference type="NCBI Taxonomy" id="448386"/>
    <lineage>
        <taxon>Eukaryota</taxon>
        <taxon>Rhodophyta</taxon>
        <taxon>Florideophyceae</taxon>
        <taxon>Rhodymeniophycidae</taxon>
        <taxon>Gracilariales</taxon>
        <taxon>Gracilariaceae</taxon>
        <taxon>Gracilariopsis</taxon>
    </lineage>
</organism>
<proteinExistence type="predicted"/>
<reference evidence="1 2" key="1">
    <citation type="journal article" date="2018" name="Mol. Biol. Evol.">
        <title>Analysis of the draft genome of the red seaweed Gracilariopsis chorda provides insights into genome size evolution in Rhodophyta.</title>
        <authorList>
            <person name="Lee J."/>
            <person name="Yang E.C."/>
            <person name="Graf L."/>
            <person name="Yang J.H."/>
            <person name="Qiu H."/>
            <person name="Zel Zion U."/>
            <person name="Chan C.X."/>
            <person name="Stephens T.G."/>
            <person name="Weber A.P.M."/>
            <person name="Boo G.H."/>
            <person name="Boo S.M."/>
            <person name="Kim K.M."/>
            <person name="Shin Y."/>
            <person name="Jung M."/>
            <person name="Lee S.J."/>
            <person name="Yim H.S."/>
            <person name="Lee J.H."/>
            <person name="Bhattacharya D."/>
            <person name="Yoon H.S."/>
        </authorList>
    </citation>
    <scope>NUCLEOTIDE SEQUENCE [LARGE SCALE GENOMIC DNA]</scope>
    <source>
        <strain evidence="1 2">SKKU-2015</strain>
        <tissue evidence="1">Whole body</tissue>
    </source>
</reference>
<keyword evidence="2" id="KW-1185">Reference proteome</keyword>